<feature type="region of interest" description="Disordered" evidence="1">
    <location>
        <begin position="71"/>
        <end position="102"/>
    </location>
</feature>
<proteinExistence type="predicted"/>
<reference evidence="2 3" key="1">
    <citation type="submission" date="2019-01" db="EMBL/GenBank/DDBJ databases">
        <authorList>
            <person name="Ferrante I. M."/>
        </authorList>
    </citation>
    <scope>NUCLEOTIDE SEQUENCE [LARGE SCALE GENOMIC DNA]</scope>
    <source>
        <strain evidence="2 3">B856</strain>
    </source>
</reference>
<feature type="compositionally biased region" description="Basic and acidic residues" evidence="1">
    <location>
        <begin position="80"/>
        <end position="90"/>
    </location>
</feature>
<evidence type="ECO:0000256" key="1">
    <source>
        <dbReference type="SAM" id="MobiDB-lite"/>
    </source>
</evidence>
<organism evidence="2 3">
    <name type="scientific">Pseudo-nitzschia multistriata</name>
    <dbReference type="NCBI Taxonomy" id="183589"/>
    <lineage>
        <taxon>Eukaryota</taxon>
        <taxon>Sar</taxon>
        <taxon>Stramenopiles</taxon>
        <taxon>Ochrophyta</taxon>
        <taxon>Bacillariophyta</taxon>
        <taxon>Bacillariophyceae</taxon>
        <taxon>Bacillariophycidae</taxon>
        <taxon>Bacillariales</taxon>
        <taxon>Bacillariaceae</taxon>
        <taxon>Pseudo-nitzschia</taxon>
    </lineage>
</organism>
<dbReference type="AlphaFoldDB" id="A0A448ZFJ0"/>
<dbReference type="Proteomes" id="UP000291116">
    <property type="component" value="Unassembled WGS sequence"/>
</dbReference>
<accession>A0A448ZFJ0</accession>
<name>A0A448ZFJ0_9STRA</name>
<protein>
    <submittedName>
        <fullName evidence="2">Uncharacterized protein</fullName>
    </submittedName>
</protein>
<feature type="region of interest" description="Disordered" evidence="1">
    <location>
        <begin position="1"/>
        <end position="33"/>
    </location>
</feature>
<evidence type="ECO:0000313" key="2">
    <source>
        <dbReference type="EMBL" id="VEU40776.1"/>
    </source>
</evidence>
<sequence>MSRASQSAVAGRSDGRNDGRNYGKNNGRNNGSHDGASFRGVGAFCGALWTPIAFGASVRRPFLSRSLSVGDCSSSDCSDSDCRDNTSNHDGDDETEAETACASPFSPSASSFFASSADAAAADAHAHARACARACRTQNQRQRQTAGLLQWYCGNADVSDRIGRTMSLLLVTRFLLSVVLAVVAVEGEGADHGAYANTYANA</sequence>
<gene>
    <name evidence="2" type="ORF">PSNMU_V1.4_AUG-EV-PASAV3_0076740</name>
</gene>
<keyword evidence="3" id="KW-1185">Reference proteome</keyword>
<evidence type="ECO:0000313" key="3">
    <source>
        <dbReference type="Proteomes" id="UP000291116"/>
    </source>
</evidence>
<dbReference type="EMBL" id="CAACVS010000306">
    <property type="protein sequence ID" value="VEU40776.1"/>
    <property type="molecule type" value="Genomic_DNA"/>
</dbReference>